<keyword evidence="1" id="KW-0378">Hydrolase</keyword>
<sequence>MAGKPEFRPTVLLNVIERKPEVENSRPPVVFLHGLYGRARNLGFFQRRIAEKRRTLAIDLRNHGDSPHGPGDYPAMAQDVAETIIAHHAMPAAIIGHSMGGKVAMLLAVEHPELVSSLVIGDMAPARTGHGQGKLALDLLQLKFPKRLDRANANNLLSTVVESQQVRDLLLQNIRLGDDPGWTMGLQEIAESIVNIENWPYVPEGHVYDGPVLFIRGENSPYVSEKHFDIMKKLFPNHQLETMRKVGHWLHAEDPETFSSFLTTFLDAY</sequence>
<dbReference type="PRINTS" id="PR00111">
    <property type="entry name" value="ABHYDROLASE"/>
</dbReference>
<evidence type="ECO:0000259" key="2">
    <source>
        <dbReference type="Pfam" id="PF00561"/>
    </source>
</evidence>
<name>A0ABU7U2J4_9PROT</name>
<evidence type="ECO:0000256" key="1">
    <source>
        <dbReference type="ARBA" id="ARBA00022801"/>
    </source>
</evidence>
<dbReference type="PANTHER" id="PTHR46118">
    <property type="entry name" value="PROTEIN ABHD11"/>
    <property type="match status" value="1"/>
</dbReference>
<evidence type="ECO:0000313" key="3">
    <source>
        <dbReference type="EMBL" id="MEE8658064.1"/>
    </source>
</evidence>
<dbReference type="InterPro" id="IPR000073">
    <property type="entry name" value="AB_hydrolase_1"/>
</dbReference>
<dbReference type="Pfam" id="PF00561">
    <property type="entry name" value="Abhydrolase_1"/>
    <property type="match status" value="1"/>
</dbReference>
<comment type="caution">
    <text evidence="3">The sequence shown here is derived from an EMBL/GenBank/DDBJ whole genome shotgun (WGS) entry which is preliminary data.</text>
</comment>
<keyword evidence="4" id="KW-1185">Reference proteome</keyword>
<proteinExistence type="predicted"/>
<dbReference type="Proteomes" id="UP001312908">
    <property type="component" value="Unassembled WGS sequence"/>
</dbReference>
<gene>
    <name evidence="3" type="primary">ybfF</name>
    <name evidence="3" type="ORF">DOFOFD_03430</name>
</gene>
<feature type="domain" description="AB hydrolase-1" evidence="2">
    <location>
        <begin position="27"/>
        <end position="255"/>
    </location>
</feature>
<dbReference type="Gene3D" id="3.40.50.1820">
    <property type="entry name" value="alpha/beta hydrolase"/>
    <property type="match status" value="1"/>
</dbReference>
<reference evidence="3 4" key="1">
    <citation type="submission" date="2023-10" db="EMBL/GenBank/DDBJ databases">
        <title>Sorlinia euscelidii gen. nov., sp. nov., an acetic acid bacteria isolated from the gut of Euscelidius variegatus emitter.</title>
        <authorList>
            <person name="Michoud G."/>
            <person name="Marasco R."/>
            <person name="Seferji K."/>
            <person name="Gonella E."/>
            <person name="Garuglieri E."/>
            <person name="Alma A."/>
            <person name="Mapelli F."/>
            <person name="Borin S."/>
            <person name="Daffonchio D."/>
            <person name="Crotti E."/>
        </authorList>
    </citation>
    <scope>NUCLEOTIDE SEQUENCE [LARGE SCALE GENOMIC DNA]</scope>
    <source>
        <strain evidence="3 4">EV16P</strain>
    </source>
</reference>
<organism evidence="3 4">
    <name type="scientific">Sorlinia euscelidii</name>
    <dbReference type="NCBI Taxonomy" id="3081148"/>
    <lineage>
        <taxon>Bacteria</taxon>
        <taxon>Pseudomonadati</taxon>
        <taxon>Pseudomonadota</taxon>
        <taxon>Alphaproteobacteria</taxon>
        <taxon>Acetobacterales</taxon>
        <taxon>Acetobacteraceae</taxon>
        <taxon>Sorlinia</taxon>
    </lineage>
</organism>
<dbReference type="PANTHER" id="PTHR46118:SF4">
    <property type="entry name" value="PROTEIN ABHD11"/>
    <property type="match status" value="1"/>
</dbReference>
<dbReference type="InterPro" id="IPR029058">
    <property type="entry name" value="AB_hydrolase_fold"/>
</dbReference>
<protein>
    <submittedName>
        <fullName evidence="3">Esterase YbfF</fullName>
    </submittedName>
</protein>
<accession>A0ABU7U2J4</accession>
<dbReference type="SUPFAM" id="SSF53474">
    <property type="entry name" value="alpha/beta-Hydrolases"/>
    <property type="match status" value="1"/>
</dbReference>
<evidence type="ECO:0000313" key="4">
    <source>
        <dbReference type="Proteomes" id="UP001312908"/>
    </source>
</evidence>
<dbReference type="EMBL" id="JAWJZY010000001">
    <property type="protein sequence ID" value="MEE8658064.1"/>
    <property type="molecule type" value="Genomic_DNA"/>
</dbReference>